<evidence type="ECO:0000313" key="2">
    <source>
        <dbReference type="EMBL" id="RKO95713.1"/>
    </source>
</evidence>
<organism evidence="2 3">
    <name type="scientific">Caulochytrium protostelioides</name>
    <dbReference type="NCBI Taxonomy" id="1555241"/>
    <lineage>
        <taxon>Eukaryota</taxon>
        <taxon>Fungi</taxon>
        <taxon>Fungi incertae sedis</taxon>
        <taxon>Chytridiomycota</taxon>
        <taxon>Chytridiomycota incertae sedis</taxon>
        <taxon>Chytridiomycetes</taxon>
        <taxon>Caulochytriales</taxon>
        <taxon>Caulochytriaceae</taxon>
        <taxon>Caulochytrium</taxon>
    </lineage>
</organism>
<dbReference type="AlphaFoldDB" id="A0A4P9WU13"/>
<proteinExistence type="predicted"/>
<reference evidence="3" key="1">
    <citation type="journal article" date="2018" name="Nat. Microbiol.">
        <title>Leveraging single-cell genomics to expand the fungal tree of life.</title>
        <authorList>
            <person name="Ahrendt S.R."/>
            <person name="Quandt C.A."/>
            <person name="Ciobanu D."/>
            <person name="Clum A."/>
            <person name="Salamov A."/>
            <person name="Andreopoulos B."/>
            <person name="Cheng J.F."/>
            <person name="Woyke T."/>
            <person name="Pelin A."/>
            <person name="Henrissat B."/>
            <person name="Reynolds N.K."/>
            <person name="Benny G.L."/>
            <person name="Smith M.E."/>
            <person name="James T.Y."/>
            <person name="Grigoriev I.V."/>
        </authorList>
    </citation>
    <scope>NUCLEOTIDE SEQUENCE [LARGE SCALE GENOMIC DNA]</scope>
    <source>
        <strain evidence="3">ATCC 52028</strain>
    </source>
</reference>
<feature type="region of interest" description="Disordered" evidence="1">
    <location>
        <begin position="178"/>
        <end position="213"/>
    </location>
</feature>
<protein>
    <submittedName>
        <fullName evidence="2">Uncharacterized protein</fullName>
    </submittedName>
</protein>
<dbReference type="Proteomes" id="UP000268535">
    <property type="component" value="Unassembled WGS sequence"/>
</dbReference>
<feature type="compositionally biased region" description="Basic and acidic residues" evidence="1">
    <location>
        <begin position="197"/>
        <end position="213"/>
    </location>
</feature>
<accession>A0A4P9WU13</accession>
<dbReference type="EMBL" id="ML011067">
    <property type="protein sequence ID" value="RKO95713.1"/>
    <property type="molecule type" value="Genomic_DNA"/>
</dbReference>
<feature type="region of interest" description="Disordered" evidence="1">
    <location>
        <begin position="279"/>
        <end position="334"/>
    </location>
</feature>
<gene>
    <name evidence="2" type="ORF">CAUPRSCDRAFT_12590</name>
</gene>
<evidence type="ECO:0000313" key="3">
    <source>
        <dbReference type="Proteomes" id="UP000268535"/>
    </source>
</evidence>
<evidence type="ECO:0000256" key="1">
    <source>
        <dbReference type="SAM" id="MobiDB-lite"/>
    </source>
</evidence>
<name>A0A4P9WU13_9FUNG</name>
<sequence>TPRTLLRRVFPDASPAAESAVVDEETVVENDVLVETVDVAETSANDLAAEEAVVDETAEAVQAVVTVTTTHVAAKTVTPIRRSAHLEASPPALSPVPVTAIALAPEAALAPSASWPSSPLAESLLDTDEAAKKDTAVFHDEAMESDAQDADLEIIPDAVMPLTPGRLLRHVFPAESPGPAIASLPRSSDPEEAQAPADDRPKVAEDHETLADDRSEVPEIPKIPEIHEASLEWPSVSGTNSGTVVVSAAALISEIDEIERESVYDVTTSDVAREASLIPMETDAAVPSTAEATPVSPAERAMQETNAPAATDPTAEVEDTLASGSDEPLPTPRP</sequence>
<feature type="non-terminal residue" evidence="2">
    <location>
        <position position="1"/>
    </location>
</feature>